<dbReference type="AlphaFoldDB" id="A0AAW1VS47"/>
<organism evidence="2 3">
    <name type="scientific">Rubus argutus</name>
    <name type="common">Southern blackberry</name>
    <dbReference type="NCBI Taxonomy" id="59490"/>
    <lineage>
        <taxon>Eukaryota</taxon>
        <taxon>Viridiplantae</taxon>
        <taxon>Streptophyta</taxon>
        <taxon>Embryophyta</taxon>
        <taxon>Tracheophyta</taxon>
        <taxon>Spermatophyta</taxon>
        <taxon>Magnoliopsida</taxon>
        <taxon>eudicotyledons</taxon>
        <taxon>Gunneridae</taxon>
        <taxon>Pentapetalae</taxon>
        <taxon>rosids</taxon>
        <taxon>fabids</taxon>
        <taxon>Rosales</taxon>
        <taxon>Rosaceae</taxon>
        <taxon>Rosoideae</taxon>
        <taxon>Rosoideae incertae sedis</taxon>
        <taxon>Rubus</taxon>
    </lineage>
</organism>
<evidence type="ECO:0000313" key="2">
    <source>
        <dbReference type="EMBL" id="KAK9907848.1"/>
    </source>
</evidence>
<protein>
    <submittedName>
        <fullName evidence="2">Uncharacterized protein</fullName>
    </submittedName>
</protein>
<reference evidence="2 3" key="1">
    <citation type="journal article" date="2023" name="G3 (Bethesda)">
        <title>A chromosome-length genome assembly and annotation of blackberry (Rubus argutus, cv. 'Hillquist').</title>
        <authorList>
            <person name="Bruna T."/>
            <person name="Aryal R."/>
            <person name="Dudchenko O."/>
            <person name="Sargent D.J."/>
            <person name="Mead D."/>
            <person name="Buti M."/>
            <person name="Cavallini A."/>
            <person name="Hytonen T."/>
            <person name="Andres J."/>
            <person name="Pham M."/>
            <person name="Weisz D."/>
            <person name="Mascagni F."/>
            <person name="Usai G."/>
            <person name="Natali L."/>
            <person name="Bassil N."/>
            <person name="Fernandez G.E."/>
            <person name="Lomsadze A."/>
            <person name="Armour M."/>
            <person name="Olukolu B."/>
            <person name="Poorten T."/>
            <person name="Britton C."/>
            <person name="Davik J."/>
            <person name="Ashrafi H."/>
            <person name="Aiden E.L."/>
            <person name="Borodovsky M."/>
            <person name="Worthington M."/>
        </authorList>
    </citation>
    <scope>NUCLEOTIDE SEQUENCE [LARGE SCALE GENOMIC DNA]</scope>
    <source>
        <strain evidence="2">PI 553951</strain>
    </source>
</reference>
<dbReference type="Proteomes" id="UP001457282">
    <property type="component" value="Unassembled WGS sequence"/>
</dbReference>
<sequence>MGEFELSGDTGRERERSGKAKGEVGGQRSQCREMRVTPVVREEVVVAVVSTAEVLLEMAAVSRFVDFNWAPPINSTPDPRPCHLQFSTTN</sequence>
<comment type="caution">
    <text evidence="2">The sequence shown here is derived from an EMBL/GenBank/DDBJ whole genome shotgun (WGS) entry which is preliminary data.</text>
</comment>
<evidence type="ECO:0000313" key="3">
    <source>
        <dbReference type="Proteomes" id="UP001457282"/>
    </source>
</evidence>
<feature type="compositionally biased region" description="Basic and acidic residues" evidence="1">
    <location>
        <begin position="10"/>
        <end position="22"/>
    </location>
</feature>
<keyword evidence="3" id="KW-1185">Reference proteome</keyword>
<name>A0AAW1VS47_RUBAR</name>
<proteinExistence type="predicted"/>
<gene>
    <name evidence="2" type="ORF">M0R45_000036</name>
</gene>
<accession>A0AAW1VS47</accession>
<feature type="region of interest" description="Disordered" evidence="1">
    <location>
        <begin position="1"/>
        <end position="32"/>
    </location>
</feature>
<evidence type="ECO:0000256" key="1">
    <source>
        <dbReference type="SAM" id="MobiDB-lite"/>
    </source>
</evidence>
<dbReference type="EMBL" id="JBEDUW010000011">
    <property type="protein sequence ID" value="KAK9907848.1"/>
    <property type="molecule type" value="Genomic_DNA"/>
</dbReference>